<reference evidence="3" key="2">
    <citation type="submission" date="2013-07" db="EMBL/GenBank/DDBJ databases">
        <authorList>
            <consortium name="The Broad Institute Genome Sequencing Platform"/>
            <person name="Cuomo C."/>
            <person name="Litvintseva A."/>
            <person name="Chen Y."/>
            <person name="Heitman J."/>
            <person name="Sun S."/>
            <person name="Springer D."/>
            <person name="Dromer F."/>
            <person name="Young S.K."/>
            <person name="Zeng Q."/>
            <person name="Gargeya S."/>
            <person name="Fitzgerald M."/>
            <person name="Abouelleil A."/>
            <person name="Alvarado L."/>
            <person name="Berlin A.M."/>
            <person name="Chapman S.B."/>
            <person name="Dewar J."/>
            <person name="Goldberg J."/>
            <person name="Griggs A."/>
            <person name="Gujja S."/>
            <person name="Hansen M."/>
            <person name="Howarth C."/>
            <person name="Imamovic A."/>
            <person name="Larimer J."/>
            <person name="McCowan C."/>
            <person name="Murphy C."/>
            <person name="Pearson M."/>
            <person name="Priest M."/>
            <person name="Roberts A."/>
            <person name="Saif S."/>
            <person name="Shea T."/>
            <person name="Sykes S."/>
            <person name="Wortman J."/>
            <person name="Nusbaum C."/>
            <person name="Birren B."/>
        </authorList>
    </citation>
    <scope>NUCLEOTIDE SEQUENCE</scope>
    <source>
        <strain evidence="3">CBS 10117</strain>
    </source>
</reference>
<dbReference type="EMBL" id="KI894038">
    <property type="protein sequence ID" value="OBR81253.1"/>
    <property type="molecule type" value="Genomic_DNA"/>
</dbReference>
<dbReference type="EMBL" id="CP144537">
    <property type="protein sequence ID" value="WWC64112.1"/>
    <property type="molecule type" value="Genomic_DNA"/>
</dbReference>
<dbReference type="KEGG" id="kdj:28972338"/>
<evidence type="ECO:0000256" key="1">
    <source>
        <dbReference type="SAM" id="Phobius"/>
    </source>
</evidence>
<sequence length="195" mass="21576">MSSTTGPTIRYGLFGLTAVTFILALFLNLFLPGWAAQGIIVAGIHGFIGVVMLIYYPPAIYFSLKDSRNRWDQGGGEVAVQVLLAVAWLAAFIWQIIIASARLCDDPDSGFYVNDPKCQPAAIGLTVLYFINLVIHTGWAAWIITIVEKNSTGRRERDDVYEIPSHDLVRGRTTRHVDTTKITGDEEAGLYNLRT</sequence>
<keyword evidence="1" id="KW-0472">Membrane</keyword>
<keyword evidence="1" id="KW-1133">Transmembrane helix</keyword>
<accession>A0A1A5ZTW7</accession>
<keyword evidence="1" id="KW-0812">Transmembrane</keyword>
<dbReference type="VEuPathDB" id="FungiDB:I303_08639"/>
<gene>
    <name evidence="2" type="ORF">I303_08639</name>
    <name evidence="3" type="ORF">I303_106719</name>
</gene>
<evidence type="ECO:0008006" key="5">
    <source>
        <dbReference type="Google" id="ProtNLM"/>
    </source>
</evidence>
<dbReference type="AlphaFoldDB" id="A0A1A5ZTW7"/>
<dbReference type="RefSeq" id="XP_018259095.1">
    <property type="nucleotide sequence ID" value="XM_018411894.1"/>
</dbReference>
<keyword evidence="4" id="KW-1185">Reference proteome</keyword>
<protein>
    <recommendedName>
        <fullName evidence="5">MARVEL domain-containing protein</fullName>
    </recommendedName>
</protein>
<dbReference type="Proteomes" id="UP000078595">
    <property type="component" value="Chromosome 8"/>
</dbReference>
<evidence type="ECO:0000313" key="2">
    <source>
        <dbReference type="EMBL" id="OBR81253.1"/>
    </source>
</evidence>
<organism evidence="2">
    <name type="scientific">Kwoniella dejecticola CBS 10117</name>
    <dbReference type="NCBI Taxonomy" id="1296121"/>
    <lineage>
        <taxon>Eukaryota</taxon>
        <taxon>Fungi</taxon>
        <taxon>Dikarya</taxon>
        <taxon>Basidiomycota</taxon>
        <taxon>Agaricomycotina</taxon>
        <taxon>Tremellomycetes</taxon>
        <taxon>Tremellales</taxon>
        <taxon>Cryptococcaceae</taxon>
        <taxon>Kwoniella</taxon>
    </lineage>
</organism>
<feature type="transmembrane region" description="Helical" evidence="1">
    <location>
        <begin position="78"/>
        <end position="101"/>
    </location>
</feature>
<reference evidence="3" key="3">
    <citation type="submission" date="2024-02" db="EMBL/GenBank/DDBJ databases">
        <title>Comparative genomics of Cryptococcus and Kwoniella reveals pathogenesis evolution and contrasting modes of karyotype evolution via chromosome fusion or intercentromeric recombination.</title>
        <authorList>
            <person name="Coelho M.A."/>
            <person name="David-Palma M."/>
            <person name="Shea T."/>
            <person name="Bowers K."/>
            <person name="McGinley-Smith S."/>
            <person name="Mohammad A.W."/>
            <person name="Gnirke A."/>
            <person name="Yurkov A.M."/>
            <person name="Nowrousian M."/>
            <person name="Sun S."/>
            <person name="Cuomo C.A."/>
            <person name="Heitman J."/>
        </authorList>
    </citation>
    <scope>NUCLEOTIDE SEQUENCE</scope>
    <source>
        <strain evidence="3">CBS 10117</strain>
    </source>
</reference>
<feature type="transmembrane region" description="Helical" evidence="1">
    <location>
        <begin position="121"/>
        <end position="147"/>
    </location>
</feature>
<name>A0A1A5ZTW7_9TREE</name>
<evidence type="ECO:0000313" key="3">
    <source>
        <dbReference type="EMBL" id="WWC64112.1"/>
    </source>
</evidence>
<feature type="transmembrane region" description="Helical" evidence="1">
    <location>
        <begin position="37"/>
        <end position="57"/>
    </location>
</feature>
<evidence type="ECO:0000313" key="4">
    <source>
        <dbReference type="Proteomes" id="UP000078595"/>
    </source>
</evidence>
<dbReference type="GeneID" id="28972338"/>
<feature type="transmembrane region" description="Helical" evidence="1">
    <location>
        <begin position="12"/>
        <end position="31"/>
    </location>
</feature>
<reference evidence="2" key="1">
    <citation type="submission" date="2013-07" db="EMBL/GenBank/DDBJ databases">
        <title>The Genome Sequence of Cryptococcus dejecticola CBS10117.</title>
        <authorList>
            <consortium name="The Broad Institute Genome Sequencing Platform"/>
            <person name="Cuomo C."/>
            <person name="Litvintseva A."/>
            <person name="Chen Y."/>
            <person name="Heitman J."/>
            <person name="Sun S."/>
            <person name="Springer D."/>
            <person name="Dromer F."/>
            <person name="Young S.K."/>
            <person name="Zeng Q."/>
            <person name="Gargeya S."/>
            <person name="Fitzgerald M."/>
            <person name="Abouelleil A."/>
            <person name="Alvarado L."/>
            <person name="Berlin A.M."/>
            <person name="Chapman S.B."/>
            <person name="Dewar J."/>
            <person name="Goldberg J."/>
            <person name="Griggs A."/>
            <person name="Gujja S."/>
            <person name="Hansen M."/>
            <person name="Howarth C."/>
            <person name="Imamovic A."/>
            <person name="Larimer J."/>
            <person name="McCowan C."/>
            <person name="Murphy C."/>
            <person name="Pearson M."/>
            <person name="Priest M."/>
            <person name="Roberts A."/>
            <person name="Saif S."/>
            <person name="Shea T."/>
            <person name="Sykes S."/>
            <person name="Wortman J."/>
            <person name="Nusbaum C."/>
            <person name="Birren B."/>
        </authorList>
    </citation>
    <scope>NUCLEOTIDE SEQUENCE [LARGE SCALE GENOMIC DNA]</scope>
    <source>
        <strain evidence="2">CBS 10117</strain>
    </source>
</reference>
<proteinExistence type="predicted"/>
<dbReference type="OrthoDB" id="2561417at2759"/>